<accession>A0A9W5TWR7</accession>
<dbReference type="PANTHER" id="PTHR41248">
    <property type="entry name" value="NORD PROTEIN"/>
    <property type="match status" value="1"/>
</dbReference>
<evidence type="ECO:0000256" key="1">
    <source>
        <dbReference type="SAM" id="MobiDB-lite"/>
    </source>
</evidence>
<dbReference type="InterPro" id="IPR051928">
    <property type="entry name" value="NorD/CobT"/>
</dbReference>
<evidence type="ECO:0000313" key="3">
    <source>
        <dbReference type="EMBL" id="GGB40534.1"/>
    </source>
</evidence>
<dbReference type="InterPro" id="IPR002035">
    <property type="entry name" value="VWF_A"/>
</dbReference>
<dbReference type="PANTHER" id="PTHR41248:SF1">
    <property type="entry name" value="NORD PROTEIN"/>
    <property type="match status" value="1"/>
</dbReference>
<dbReference type="AlphaFoldDB" id="A0A9W5TWR7"/>
<dbReference type="SUPFAM" id="SSF53300">
    <property type="entry name" value="vWA-like"/>
    <property type="match status" value="1"/>
</dbReference>
<evidence type="ECO:0000313" key="4">
    <source>
        <dbReference type="Proteomes" id="UP000621492"/>
    </source>
</evidence>
<dbReference type="Proteomes" id="UP000621492">
    <property type="component" value="Unassembled WGS sequence"/>
</dbReference>
<dbReference type="InterPro" id="IPR025861">
    <property type="entry name" value="CobT_VWA_dom"/>
</dbReference>
<comment type="caution">
    <text evidence="3">The sequence shown here is derived from an EMBL/GenBank/DDBJ whole genome shotgun (WGS) entry which is preliminary data.</text>
</comment>
<feature type="domain" description="VWFA" evidence="2">
    <location>
        <begin position="445"/>
        <end position="636"/>
    </location>
</feature>
<dbReference type="InterPro" id="IPR036465">
    <property type="entry name" value="vWFA_dom_sf"/>
</dbReference>
<reference evidence="3" key="1">
    <citation type="journal article" date="2014" name="Int. J. Syst. Evol. Microbiol.">
        <title>Complete genome sequence of Corynebacterium casei LMG S-19264T (=DSM 44701T), isolated from a smear-ripened cheese.</title>
        <authorList>
            <consortium name="US DOE Joint Genome Institute (JGI-PGF)"/>
            <person name="Walter F."/>
            <person name="Albersmeier A."/>
            <person name="Kalinowski J."/>
            <person name="Ruckert C."/>
        </authorList>
    </citation>
    <scope>NUCLEOTIDE SEQUENCE</scope>
    <source>
        <strain evidence="3">CGMCC 1.15454</strain>
    </source>
</reference>
<dbReference type="Gene3D" id="3.40.50.410">
    <property type="entry name" value="von Willebrand factor, type A domain"/>
    <property type="match status" value="1"/>
</dbReference>
<proteinExistence type="predicted"/>
<dbReference type="Pfam" id="PF11775">
    <property type="entry name" value="CobT_C"/>
    <property type="match status" value="1"/>
</dbReference>
<dbReference type="SMART" id="SM00327">
    <property type="entry name" value="VWA"/>
    <property type="match status" value="1"/>
</dbReference>
<dbReference type="EMBL" id="BMJD01000011">
    <property type="protein sequence ID" value="GGB40534.1"/>
    <property type="molecule type" value="Genomic_DNA"/>
</dbReference>
<organism evidence="3 4">
    <name type="scientific">Lentibacillus populi</name>
    <dbReference type="NCBI Taxonomy" id="1827502"/>
    <lineage>
        <taxon>Bacteria</taxon>
        <taxon>Bacillati</taxon>
        <taxon>Bacillota</taxon>
        <taxon>Bacilli</taxon>
        <taxon>Bacillales</taxon>
        <taxon>Bacillaceae</taxon>
        <taxon>Lentibacillus</taxon>
    </lineage>
</organism>
<dbReference type="RefSeq" id="WP_102415685.1">
    <property type="nucleotide sequence ID" value="NZ_BMJD01000011.1"/>
</dbReference>
<name>A0A9W5TWR7_9BACI</name>
<evidence type="ECO:0000259" key="2">
    <source>
        <dbReference type="SMART" id="SM00327"/>
    </source>
</evidence>
<protein>
    <recommendedName>
        <fullName evidence="2">VWFA domain-containing protein</fullName>
    </recommendedName>
</protein>
<sequence>MVDNRWINTTIDTNLFLQLQDLTAVLSGNADFTFEYTYGSSIDIIDHKVTGSSLWDMDKRDIKESGYKTDIFLRTEGTLHHTHVPSLKAYLQDMDESKLLKFAIQLVTLLEDIRLEEMIKRERPGTKRDFAIRTKYLKHYFATQLATNVTRSYALDELFCLIYLLLQANEPDPAFPQANTAQLDRLESLKPLLFASFEAKTTADITEIAYNIAFSLTDQNKDMVNDYFTFPISHIEHLTQNTLFDELTRTDELANQNTEEVDEENNKYFDQPFSTWHRENQNSDRKQNFLQFELEVGTKTNIRGGAARETEDADQAMGSVQGASGNSKRNDYSELESLEKQEDKRSGNESSDRIYGEENKHAVAIEKNAGTSSNADLDLYRQYVQEIEPFKRKLAATIEKTIEHKKNAPRKDLVIGRLSKKLLPLVIDENPRVFYKKSQESSDMDAVFTLLVDCSASMHNKMNETKRGIVLFHEVLNQLKIPHAIVGFWEDANKVKENYQPNFFHRIHSYDDSFYKNDGARIMQLEPEEDNRDGFSIRVMTKELAARREKNKFLLIFSDGEPAASGYDQNGIVDTNVAVVEARKKGIEVIGMFLADGVIDEHEDATMQNIYGKERLMIPSVAELPELFAPLLKRLLLKVI</sequence>
<gene>
    <name evidence="3" type="primary">yojO</name>
    <name evidence="3" type="ORF">GCM10011409_17560</name>
</gene>
<dbReference type="CDD" id="cd01454">
    <property type="entry name" value="vWA_norD_type"/>
    <property type="match status" value="1"/>
</dbReference>
<keyword evidence="4" id="KW-1185">Reference proteome</keyword>
<feature type="compositionally biased region" description="Basic and acidic residues" evidence="1">
    <location>
        <begin position="328"/>
        <end position="355"/>
    </location>
</feature>
<reference evidence="3" key="2">
    <citation type="submission" date="2020-09" db="EMBL/GenBank/DDBJ databases">
        <authorList>
            <person name="Sun Q."/>
            <person name="Zhou Y."/>
        </authorList>
    </citation>
    <scope>NUCLEOTIDE SEQUENCE</scope>
    <source>
        <strain evidence="3">CGMCC 1.15454</strain>
    </source>
</reference>
<feature type="region of interest" description="Disordered" evidence="1">
    <location>
        <begin position="301"/>
        <end position="355"/>
    </location>
</feature>